<dbReference type="PROSITE" id="PS01327">
    <property type="entry name" value="MSCL"/>
    <property type="match status" value="1"/>
</dbReference>
<reference evidence="13" key="1">
    <citation type="submission" date="2016-10" db="EMBL/GenBank/DDBJ databases">
        <authorList>
            <person name="de Groot N.N."/>
        </authorList>
    </citation>
    <scope>NUCLEOTIDE SEQUENCE [LARGE SCALE GENOMIC DNA]</scope>
    <source>
        <strain evidence="13">DSM 22619</strain>
    </source>
</reference>
<dbReference type="SUPFAM" id="SSF81330">
    <property type="entry name" value="Gated mechanosensitive channel"/>
    <property type="match status" value="1"/>
</dbReference>
<dbReference type="Proteomes" id="UP000434342">
    <property type="component" value="Unassembled WGS sequence"/>
</dbReference>
<dbReference type="Proteomes" id="UP000565613">
    <property type="component" value="Unassembled WGS sequence"/>
</dbReference>
<evidence type="ECO:0000256" key="7">
    <source>
        <dbReference type="ARBA" id="ARBA00023065"/>
    </source>
</evidence>
<dbReference type="InterPro" id="IPR001185">
    <property type="entry name" value="MS_channel"/>
</dbReference>
<sequence length="146" mass="15295">MSKFFTEFKEFVSRGNVMDMAVGVIIGGAFTGIVTSLTDNIINPLITFLTGGGTEISGLVVPGTKIDFGAFISSVINFLIVALIVFILVKSVNRLSEATAKLTHAQEQKEEAAAPVCPHCLEEVKAGATRCPHCGGEIPGGARAKA</sequence>
<keyword evidence="3 10" id="KW-0813">Transport</keyword>
<evidence type="ECO:0000256" key="2">
    <source>
        <dbReference type="ARBA" id="ARBA00007254"/>
    </source>
</evidence>
<dbReference type="Proteomes" id="UP000198528">
    <property type="component" value="Unassembled WGS sequence"/>
</dbReference>
<evidence type="ECO:0000256" key="6">
    <source>
        <dbReference type="ARBA" id="ARBA00022989"/>
    </source>
</evidence>
<evidence type="ECO:0000256" key="9">
    <source>
        <dbReference type="ARBA" id="ARBA00023303"/>
    </source>
</evidence>
<dbReference type="GO" id="GO:0005886">
    <property type="term" value="C:plasma membrane"/>
    <property type="evidence" value="ECO:0007669"/>
    <property type="project" value="UniProtKB-SubCell"/>
</dbReference>
<dbReference type="EMBL" id="VUND01000001">
    <property type="protein sequence ID" value="MST59698.1"/>
    <property type="molecule type" value="Genomic_DNA"/>
</dbReference>
<evidence type="ECO:0000313" key="12">
    <source>
        <dbReference type="EMBL" id="NMF26267.1"/>
    </source>
</evidence>
<dbReference type="InterPro" id="IPR037673">
    <property type="entry name" value="MSC/AndL"/>
</dbReference>
<dbReference type="Gene3D" id="1.10.1200.120">
    <property type="entry name" value="Large-conductance mechanosensitive channel, MscL, domain 1"/>
    <property type="match status" value="1"/>
</dbReference>
<dbReference type="PANTHER" id="PTHR30266:SF2">
    <property type="entry name" value="LARGE-CONDUCTANCE MECHANOSENSITIVE CHANNEL"/>
    <property type="match status" value="1"/>
</dbReference>
<dbReference type="STRING" id="604330.SAMN04489857_0347"/>
<dbReference type="AlphaFoldDB" id="A0A1G6IGX9"/>
<dbReference type="EMBL" id="FMZL01000002">
    <property type="protein sequence ID" value="SDC05797.1"/>
    <property type="molecule type" value="Genomic_DNA"/>
</dbReference>
<comment type="similarity">
    <text evidence="2 10">Belongs to the MscL family.</text>
</comment>
<feature type="transmembrane region" description="Helical" evidence="10">
    <location>
        <begin position="68"/>
        <end position="89"/>
    </location>
</feature>
<proteinExistence type="inferred from homology"/>
<comment type="subunit">
    <text evidence="10">Homopentamer.</text>
</comment>
<evidence type="ECO:0000313" key="11">
    <source>
        <dbReference type="EMBL" id="MST59698.1"/>
    </source>
</evidence>
<gene>
    <name evidence="10 11" type="primary">mscL</name>
    <name evidence="11" type="ORF">FYJ69_02060</name>
    <name evidence="12" type="ORF">HF885_07465</name>
    <name evidence="13" type="ORF">SAMN04487824_102173</name>
</gene>
<dbReference type="NCBIfam" id="TIGR00220">
    <property type="entry name" value="mscL"/>
    <property type="match status" value="1"/>
</dbReference>
<evidence type="ECO:0000313" key="13">
    <source>
        <dbReference type="EMBL" id="SDC05797.1"/>
    </source>
</evidence>
<dbReference type="EMBL" id="JABAGR010000006">
    <property type="protein sequence ID" value="NMF26267.1"/>
    <property type="molecule type" value="Genomic_DNA"/>
</dbReference>
<evidence type="ECO:0000256" key="4">
    <source>
        <dbReference type="ARBA" id="ARBA00022475"/>
    </source>
</evidence>
<dbReference type="RefSeq" id="WP_090845012.1">
    <property type="nucleotide sequence ID" value="NZ_CAXVIU010000001.1"/>
</dbReference>
<keyword evidence="14" id="KW-1185">Reference proteome</keyword>
<reference evidence="14" key="2">
    <citation type="submission" date="2016-10" db="EMBL/GenBank/DDBJ databases">
        <authorList>
            <person name="Varghese N."/>
            <person name="Submissions S."/>
        </authorList>
    </citation>
    <scope>NUCLEOTIDE SEQUENCE [LARGE SCALE GENOMIC DNA]</scope>
    <source>
        <strain evidence="14">DSM 22619</strain>
    </source>
</reference>
<comment type="function">
    <text evidence="10">Channel that opens in response to stretch forces in the membrane lipid bilayer. May participate in the regulation of osmotic pressure changes within the cell.</text>
</comment>
<name>A0A1G6IGX9_9ACTN</name>
<comment type="subcellular location">
    <subcellularLocation>
        <location evidence="1 10">Cell membrane</location>
        <topology evidence="1 10">Multi-pass membrane protein</topology>
    </subcellularLocation>
</comment>
<organism evidence="13 14">
    <name type="scientific">Parafannyhessea umbonata</name>
    <dbReference type="NCBI Taxonomy" id="604330"/>
    <lineage>
        <taxon>Bacteria</taxon>
        <taxon>Bacillati</taxon>
        <taxon>Actinomycetota</taxon>
        <taxon>Coriobacteriia</taxon>
        <taxon>Coriobacteriales</taxon>
        <taxon>Atopobiaceae</taxon>
        <taxon>Parafannyhessea</taxon>
    </lineage>
</organism>
<dbReference type="InterPro" id="IPR019823">
    <property type="entry name" value="Mechanosensitive_channel_CS"/>
</dbReference>
<reference evidence="11 15" key="3">
    <citation type="submission" date="2019-08" db="EMBL/GenBank/DDBJ databases">
        <title>In-depth cultivation of the pig gut microbiome towards novel bacterial diversity and tailored functional studies.</title>
        <authorList>
            <person name="Wylensek D."/>
            <person name="Hitch T.C.A."/>
            <person name="Clavel T."/>
        </authorList>
    </citation>
    <scope>NUCLEOTIDE SEQUENCE [LARGE SCALE GENOMIC DNA]</scope>
    <source>
        <strain evidence="11 15">WB01_CNA04</strain>
    </source>
</reference>
<accession>A0A1G6IGX9</accession>
<evidence type="ECO:0000256" key="1">
    <source>
        <dbReference type="ARBA" id="ARBA00004651"/>
    </source>
</evidence>
<dbReference type="InterPro" id="IPR036019">
    <property type="entry name" value="MscL_channel"/>
</dbReference>
<dbReference type="PRINTS" id="PR01264">
    <property type="entry name" value="MECHCHANNEL"/>
</dbReference>
<dbReference type="HAMAP" id="MF_00115">
    <property type="entry name" value="MscL"/>
    <property type="match status" value="1"/>
</dbReference>
<evidence type="ECO:0000313" key="14">
    <source>
        <dbReference type="Proteomes" id="UP000198528"/>
    </source>
</evidence>
<keyword evidence="4 10" id="KW-1003">Cell membrane</keyword>
<keyword evidence="7 10" id="KW-0406">Ion transport</keyword>
<dbReference type="GO" id="GO:0008381">
    <property type="term" value="F:mechanosensitive monoatomic ion channel activity"/>
    <property type="evidence" value="ECO:0007669"/>
    <property type="project" value="UniProtKB-UniRule"/>
</dbReference>
<dbReference type="Pfam" id="PF01741">
    <property type="entry name" value="MscL"/>
    <property type="match status" value="1"/>
</dbReference>
<evidence type="ECO:0000256" key="10">
    <source>
        <dbReference type="HAMAP-Rule" id="MF_00115"/>
    </source>
</evidence>
<evidence type="ECO:0000256" key="8">
    <source>
        <dbReference type="ARBA" id="ARBA00023136"/>
    </source>
</evidence>
<evidence type="ECO:0000256" key="3">
    <source>
        <dbReference type="ARBA" id="ARBA00022448"/>
    </source>
</evidence>
<reference evidence="12 16" key="4">
    <citation type="submission" date="2020-04" db="EMBL/GenBank/DDBJ databases">
        <authorList>
            <person name="Hitch T.C.A."/>
            <person name="Wylensek D."/>
            <person name="Clavel T."/>
        </authorList>
    </citation>
    <scope>NUCLEOTIDE SEQUENCE [LARGE SCALE GENOMIC DNA]</scope>
    <source>
        <strain evidence="12 16">105184</strain>
    </source>
</reference>
<dbReference type="PANTHER" id="PTHR30266">
    <property type="entry name" value="MECHANOSENSITIVE CHANNEL MSCL"/>
    <property type="match status" value="1"/>
</dbReference>
<keyword evidence="9 10" id="KW-0407">Ion channel</keyword>
<evidence type="ECO:0000313" key="15">
    <source>
        <dbReference type="Proteomes" id="UP000434342"/>
    </source>
</evidence>
<protein>
    <recommendedName>
        <fullName evidence="10">Large-conductance mechanosensitive channel</fullName>
    </recommendedName>
</protein>
<evidence type="ECO:0000313" key="16">
    <source>
        <dbReference type="Proteomes" id="UP000565613"/>
    </source>
</evidence>
<keyword evidence="8 10" id="KW-0472">Membrane</keyword>
<keyword evidence="5 10" id="KW-0812">Transmembrane</keyword>
<evidence type="ECO:0000256" key="5">
    <source>
        <dbReference type="ARBA" id="ARBA00022692"/>
    </source>
</evidence>
<feature type="transmembrane region" description="Helical" evidence="10">
    <location>
        <begin position="20"/>
        <end position="38"/>
    </location>
</feature>
<keyword evidence="6 10" id="KW-1133">Transmembrane helix</keyword>